<name>V8CQQ2_9BACT</name>
<evidence type="ECO:0000313" key="2">
    <source>
        <dbReference type="Proteomes" id="UP000018727"/>
    </source>
</evidence>
<evidence type="ECO:0000313" key="1">
    <source>
        <dbReference type="EMBL" id="ETD29345.1"/>
    </source>
</evidence>
<reference evidence="1 2" key="1">
    <citation type="submission" date="2013-10" db="EMBL/GenBank/DDBJ databases">
        <title>The Genome Sequence of Prevotella nigrescens CC14M.</title>
        <authorList>
            <consortium name="The Broad Institute Genomics Platform"/>
            <person name="Earl A."/>
            <person name="Allen-Vercoe E."/>
            <person name="Daigneault M."/>
            <person name="Young S.K."/>
            <person name="Zeng Q."/>
            <person name="Gargeya S."/>
            <person name="Fitzgerald M."/>
            <person name="Abouelleil A."/>
            <person name="Alvarado L."/>
            <person name="Chapman S.B."/>
            <person name="Gainer-Dewar J."/>
            <person name="Goldberg J."/>
            <person name="Griggs A."/>
            <person name="Gujja S."/>
            <person name="Hansen M."/>
            <person name="Howarth C."/>
            <person name="Imamovic A."/>
            <person name="Ireland A."/>
            <person name="Larimer J."/>
            <person name="McCowan C."/>
            <person name="Murphy C."/>
            <person name="Pearson M."/>
            <person name="Poon T.W."/>
            <person name="Priest M."/>
            <person name="Roberts A."/>
            <person name="Saif S."/>
            <person name="Shea T."/>
            <person name="Sykes S."/>
            <person name="Wortman J."/>
            <person name="Nusbaum C."/>
            <person name="Birren B."/>
        </authorList>
    </citation>
    <scope>NUCLEOTIDE SEQUENCE [LARGE SCALE GENOMIC DNA]</scope>
    <source>
        <strain evidence="1 2">CC14M</strain>
    </source>
</reference>
<dbReference type="PATRIC" id="fig|1073366.3.peg.555"/>
<dbReference type="HOGENOM" id="CLU_3028531_0_0_10"/>
<organism evidence="1 2">
    <name type="scientific">Prevotella nigrescens CC14M</name>
    <dbReference type="NCBI Taxonomy" id="1073366"/>
    <lineage>
        <taxon>Bacteria</taxon>
        <taxon>Pseudomonadati</taxon>
        <taxon>Bacteroidota</taxon>
        <taxon>Bacteroidia</taxon>
        <taxon>Bacteroidales</taxon>
        <taxon>Prevotellaceae</taxon>
        <taxon>Prevotella</taxon>
    </lineage>
</organism>
<dbReference type="EMBL" id="AZJH01000007">
    <property type="protein sequence ID" value="ETD29345.1"/>
    <property type="molecule type" value="Genomic_DNA"/>
</dbReference>
<dbReference type="AlphaFoldDB" id="V8CQQ2"/>
<gene>
    <name evidence="1" type="ORF">HMPREF1173_00541</name>
</gene>
<proteinExistence type="predicted"/>
<comment type="caution">
    <text evidence="1">The sequence shown here is derived from an EMBL/GenBank/DDBJ whole genome shotgun (WGS) entry which is preliminary data.</text>
</comment>
<accession>V8CQQ2</accession>
<protein>
    <submittedName>
        <fullName evidence="1">Uncharacterized protein</fullName>
    </submittedName>
</protein>
<sequence>MSVMRRMPVRSRRGTIHHVLIRNMYLNAGKNDMSDHLIEAIIYKQQENIGKHLTM</sequence>
<keyword evidence="2" id="KW-1185">Reference proteome</keyword>
<dbReference type="Proteomes" id="UP000018727">
    <property type="component" value="Unassembled WGS sequence"/>
</dbReference>